<comment type="caution">
    <text evidence="1">The sequence shown here is derived from an EMBL/GenBank/DDBJ whole genome shotgun (WGS) entry which is preliminary data.</text>
</comment>
<evidence type="ECO:0000313" key="1">
    <source>
        <dbReference type="EMBL" id="KAL3513615.1"/>
    </source>
</evidence>
<name>A0ABD2Z5N9_9GENT</name>
<keyword evidence="2" id="KW-1185">Reference proteome</keyword>
<dbReference type="AlphaFoldDB" id="A0ABD2Z5N9"/>
<evidence type="ECO:0000313" key="2">
    <source>
        <dbReference type="Proteomes" id="UP001630127"/>
    </source>
</evidence>
<accession>A0ABD2Z5N9</accession>
<gene>
    <name evidence="1" type="ORF">ACH5RR_026332</name>
</gene>
<sequence>MDWYRKSRYNKSRSTYDRFDDEQKETVERLRFGSTLKLKGIDVDKETFILLIRNFDVDWRVFNEHDYSMEVYLSDVKYAFGLSSHGTNIEIGKHGEVTNLELEKELNMDVTNGEIGLDELGQSMFKS</sequence>
<protein>
    <submittedName>
        <fullName evidence="1">Uncharacterized protein</fullName>
    </submittedName>
</protein>
<reference evidence="1 2" key="1">
    <citation type="submission" date="2024-11" db="EMBL/GenBank/DDBJ databases">
        <title>A near-complete genome assembly of Cinchona calisaya.</title>
        <authorList>
            <person name="Lian D.C."/>
            <person name="Zhao X.W."/>
            <person name="Wei L."/>
        </authorList>
    </citation>
    <scope>NUCLEOTIDE SEQUENCE [LARGE SCALE GENOMIC DNA]</scope>
    <source>
        <tissue evidence="1">Nenye</tissue>
    </source>
</reference>
<proteinExistence type="predicted"/>
<dbReference type="Proteomes" id="UP001630127">
    <property type="component" value="Unassembled WGS sequence"/>
</dbReference>
<dbReference type="EMBL" id="JBJUIK010000011">
    <property type="protein sequence ID" value="KAL3513615.1"/>
    <property type="molecule type" value="Genomic_DNA"/>
</dbReference>
<organism evidence="1 2">
    <name type="scientific">Cinchona calisaya</name>
    <dbReference type="NCBI Taxonomy" id="153742"/>
    <lineage>
        <taxon>Eukaryota</taxon>
        <taxon>Viridiplantae</taxon>
        <taxon>Streptophyta</taxon>
        <taxon>Embryophyta</taxon>
        <taxon>Tracheophyta</taxon>
        <taxon>Spermatophyta</taxon>
        <taxon>Magnoliopsida</taxon>
        <taxon>eudicotyledons</taxon>
        <taxon>Gunneridae</taxon>
        <taxon>Pentapetalae</taxon>
        <taxon>asterids</taxon>
        <taxon>lamiids</taxon>
        <taxon>Gentianales</taxon>
        <taxon>Rubiaceae</taxon>
        <taxon>Cinchonoideae</taxon>
        <taxon>Cinchoneae</taxon>
        <taxon>Cinchona</taxon>
    </lineage>
</organism>